<name>A0ABV9TT66_9ACTN</name>
<keyword evidence="5" id="KW-1185">Reference proteome</keyword>
<proteinExistence type="inferred from homology"/>
<evidence type="ECO:0000256" key="2">
    <source>
        <dbReference type="SAM" id="Coils"/>
    </source>
</evidence>
<dbReference type="InterPro" id="IPR010273">
    <property type="entry name" value="DUF881"/>
</dbReference>
<gene>
    <name evidence="4" type="ORF">ACFPCY_08150</name>
</gene>
<dbReference type="Gene3D" id="3.30.70.1880">
    <property type="entry name" value="Protein of unknown function DUF881"/>
    <property type="match status" value="1"/>
</dbReference>
<comment type="caution">
    <text evidence="4">The sequence shown here is derived from an EMBL/GenBank/DDBJ whole genome shotgun (WGS) entry which is preliminary data.</text>
</comment>
<dbReference type="RefSeq" id="WP_378253024.1">
    <property type="nucleotide sequence ID" value="NZ_JBHSIT010000002.1"/>
</dbReference>
<sequence length="275" mass="28480">MTGPEKSPETPPSPGPAAEEAVEAAGGGKAAESAGGGKAGAPAGGGEAERGPLRLLADMLRPRLTRGQVAGALLCLVLGFAVVTQVRANGRDTKFATARQDELVGILSDLTQRSERLRADLRDLENTKAGLERDARGQTALEEARRRAEDYGLLAGTVPAEGPGVEITVTDPRRAVRAADLLDALEELRDAGAEVVQVGDVRAGVDTYFVDRPEGVLADGRFLPPPYRILAIGDPHTMATALGIPGGVVRTLRGLGAGVTVTPRARMTVSAVRSG</sequence>
<evidence type="ECO:0000313" key="5">
    <source>
        <dbReference type="Proteomes" id="UP001595872"/>
    </source>
</evidence>
<comment type="similarity">
    <text evidence="1">Belongs to the UPF0749 family.</text>
</comment>
<protein>
    <submittedName>
        <fullName evidence="4">DUF881 domain-containing protein</fullName>
    </submittedName>
</protein>
<evidence type="ECO:0000256" key="3">
    <source>
        <dbReference type="SAM" id="MobiDB-lite"/>
    </source>
</evidence>
<feature type="compositionally biased region" description="Gly residues" evidence="3">
    <location>
        <begin position="25"/>
        <end position="46"/>
    </location>
</feature>
<dbReference type="EMBL" id="JBHSIT010000002">
    <property type="protein sequence ID" value="MFC4907287.1"/>
    <property type="molecule type" value="Genomic_DNA"/>
</dbReference>
<reference evidence="5" key="1">
    <citation type="journal article" date="2019" name="Int. J. Syst. Evol. Microbiol.">
        <title>The Global Catalogue of Microorganisms (GCM) 10K type strain sequencing project: providing services to taxonomists for standard genome sequencing and annotation.</title>
        <authorList>
            <consortium name="The Broad Institute Genomics Platform"/>
            <consortium name="The Broad Institute Genome Sequencing Center for Infectious Disease"/>
            <person name="Wu L."/>
            <person name="Ma J."/>
        </authorList>
    </citation>
    <scope>NUCLEOTIDE SEQUENCE [LARGE SCALE GENOMIC DNA]</scope>
    <source>
        <strain evidence="5">KLKA75</strain>
    </source>
</reference>
<feature type="region of interest" description="Disordered" evidence="3">
    <location>
        <begin position="1"/>
        <end position="48"/>
    </location>
</feature>
<feature type="coiled-coil region" evidence="2">
    <location>
        <begin position="107"/>
        <end position="141"/>
    </location>
</feature>
<accession>A0ABV9TT66</accession>
<dbReference type="Proteomes" id="UP001595872">
    <property type="component" value="Unassembled WGS sequence"/>
</dbReference>
<dbReference type="PANTHER" id="PTHR37313:SF2">
    <property type="entry name" value="UPF0749 PROTEIN YLXX"/>
    <property type="match status" value="1"/>
</dbReference>
<evidence type="ECO:0000313" key="4">
    <source>
        <dbReference type="EMBL" id="MFC4907287.1"/>
    </source>
</evidence>
<keyword evidence="2" id="KW-0175">Coiled coil</keyword>
<dbReference type="PANTHER" id="PTHR37313">
    <property type="entry name" value="UPF0749 PROTEIN RV1825"/>
    <property type="match status" value="1"/>
</dbReference>
<organism evidence="4 5">
    <name type="scientific">Actinomadura gamaensis</name>
    <dbReference type="NCBI Taxonomy" id="1763541"/>
    <lineage>
        <taxon>Bacteria</taxon>
        <taxon>Bacillati</taxon>
        <taxon>Actinomycetota</taxon>
        <taxon>Actinomycetes</taxon>
        <taxon>Streptosporangiales</taxon>
        <taxon>Thermomonosporaceae</taxon>
        <taxon>Actinomadura</taxon>
    </lineage>
</organism>
<evidence type="ECO:0000256" key="1">
    <source>
        <dbReference type="ARBA" id="ARBA00009108"/>
    </source>
</evidence>
<dbReference type="Pfam" id="PF05949">
    <property type="entry name" value="DUF881"/>
    <property type="match status" value="1"/>
</dbReference>